<dbReference type="EMBL" id="CAJNON010003477">
    <property type="protein sequence ID" value="CAF1524228.1"/>
    <property type="molecule type" value="Genomic_DNA"/>
</dbReference>
<name>A0A815UUQ7_9BILA</name>
<evidence type="ECO:0000313" key="1">
    <source>
        <dbReference type="EMBL" id="CAF1524228.1"/>
    </source>
</evidence>
<dbReference type="Proteomes" id="UP000663891">
    <property type="component" value="Unassembled WGS sequence"/>
</dbReference>
<accession>A0A815UUQ7</accession>
<protein>
    <submittedName>
        <fullName evidence="1">Uncharacterized protein</fullName>
    </submittedName>
</protein>
<dbReference type="AlphaFoldDB" id="A0A815UUQ7"/>
<proteinExistence type="predicted"/>
<organism evidence="1 2">
    <name type="scientific">Adineta steineri</name>
    <dbReference type="NCBI Taxonomy" id="433720"/>
    <lineage>
        <taxon>Eukaryota</taxon>
        <taxon>Metazoa</taxon>
        <taxon>Spiralia</taxon>
        <taxon>Gnathifera</taxon>
        <taxon>Rotifera</taxon>
        <taxon>Eurotatoria</taxon>
        <taxon>Bdelloidea</taxon>
        <taxon>Adinetida</taxon>
        <taxon>Adinetidae</taxon>
        <taxon>Adineta</taxon>
    </lineage>
</organism>
<dbReference type="OrthoDB" id="423533at2759"/>
<feature type="non-terminal residue" evidence="1">
    <location>
        <position position="73"/>
    </location>
</feature>
<reference evidence="1" key="1">
    <citation type="submission" date="2021-02" db="EMBL/GenBank/DDBJ databases">
        <authorList>
            <person name="Nowell W R."/>
        </authorList>
    </citation>
    <scope>NUCLEOTIDE SEQUENCE</scope>
</reference>
<sequence>MNRFSDIDCSFKKLPPVYGFLNAELVTIEKALQPIESQIANLPRFIKIAKKHCHYPSEHGLTHDESASIYIYT</sequence>
<evidence type="ECO:0000313" key="2">
    <source>
        <dbReference type="Proteomes" id="UP000663891"/>
    </source>
</evidence>
<gene>
    <name evidence="1" type="ORF">VCS650_LOCUS43416</name>
</gene>
<comment type="caution">
    <text evidence="1">The sequence shown here is derived from an EMBL/GenBank/DDBJ whole genome shotgun (WGS) entry which is preliminary data.</text>
</comment>